<keyword evidence="5" id="KW-0676">Redox-active center</keyword>
<evidence type="ECO:0000259" key="6">
    <source>
        <dbReference type="Pfam" id="PF07992"/>
    </source>
</evidence>
<organism evidence="7 8">
    <name type="scientific">Thermogymnomonas acidicola</name>
    <dbReference type="NCBI Taxonomy" id="399579"/>
    <lineage>
        <taxon>Archaea</taxon>
        <taxon>Methanobacteriati</taxon>
        <taxon>Thermoplasmatota</taxon>
        <taxon>Thermoplasmata</taxon>
        <taxon>Thermoplasmatales</taxon>
        <taxon>Thermogymnomonas</taxon>
    </lineage>
</organism>
<dbReference type="PRINTS" id="PR00368">
    <property type="entry name" value="FADPNR"/>
</dbReference>
<feature type="domain" description="FAD/NAD(P)-binding" evidence="6">
    <location>
        <begin position="17"/>
        <end position="305"/>
    </location>
</feature>
<gene>
    <name evidence="7" type="ORF">GCM10007108_14870</name>
</gene>
<keyword evidence="4" id="KW-1015">Disulfide bond</keyword>
<dbReference type="RefSeq" id="WP_188681624.1">
    <property type="nucleotide sequence ID" value="NZ_BMNY01000003.1"/>
</dbReference>
<accession>A0AA37BS99</accession>
<dbReference type="AlphaFoldDB" id="A0AA37BS99"/>
<dbReference type="EMBL" id="BMNY01000003">
    <property type="protein sequence ID" value="GGM77751.1"/>
    <property type="molecule type" value="Genomic_DNA"/>
</dbReference>
<name>A0AA37BS99_9ARCH</name>
<sequence length="321" mass="34830">MEFNLSLGSAEEEKRDYDVVIIGSGAAGLSAAIYCARSGLSAVVLDKTTPGGLTAEAPWVENYLGYKAISGVDLAKKFVEHASDYVTIRQDREVTGITRNKDGYEVQTREGVSYSCKGIIVATGTTHRHLNVPGEDKYYGKGVSYCSTCDGYLFRNKRVTVIGGGNSGAIAAITMSEYTSSTEVIEFMPRYMCEDAYVRAIERRKIPYLKNKQVTEIKGDGKKVTGLVMKDRQTGEVSEVETDGVFIYVGLIPQTSFLREAGVKLDERGYIITNAKGKTNLDMVYAAGDCVAGNEAQIATAVGDGCRAAINLYRDMVNSGR</sequence>
<reference evidence="7" key="2">
    <citation type="submission" date="2022-09" db="EMBL/GenBank/DDBJ databases">
        <authorList>
            <person name="Sun Q."/>
            <person name="Ohkuma M."/>
        </authorList>
    </citation>
    <scope>NUCLEOTIDE SEQUENCE</scope>
    <source>
        <strain evidence="7">JCM 13583</strain>
    </source>
</reference>
<keyword evidence="2" id="KW-0274">FAD</keyword>
<dbReference type="PRINTS" id="PR00469">
    <property type="entry name" value="PNDRDTASEII"/>
</dbReference>
<evidence type="ECO:0000313" key="7">
    <source>
        <dbReference type="EMBL" id="GGM77751.1"/>
    </source>
</evidence>
<evidence type="ECO:0000256" key="1">
    <source>
        <dbReference type="ARBA" id="ARBA00022630"/>
    </source>
</evidence>
<evidence type="ECO:0000256" key="4">
    <source>
        <dbReference type="ARBA" id="ARBA00023157"/>
    </source>
</evidence>
<dbReference type="SUPFAM" id="SSF51905">
    <property type="entry name" value="FAD/NAD(P)-binding domain"/>
    <property type="match status" value="1"/>
</dbReference>
<protein>
    <recommendedName>
        <fullName evidence="6">FAD/NAD(P)-binding domain-containing protein</fullName>
    </recommendedName>
</protein>
<dbReference type="InterPro" id="IPR023753">
    <property type="entry name" value="FAD/NAD-binding_dom"/>
</dbReference>
<dbReference type="PROSITE" id="PS00573">
    <property type="entry name" value="PYRIDINE_REDOX_2"/>
    <property type="match status" value="1"/>
</dbReference>
<dbReference type="InterPro" id="IPR050097">
    <property type="entry name" value="Ferredoxin-NADP_redctase_2"/>
</dbReference>
<dbReference type="InterPro" id="IPR036188">
    <property type="entry name" value="FAD/NAD-bd_sf"/>
</dbReference>
<dbReference type="Gene3D" id="3.50.50.60">
    <property type="entry name" value="FAD/NAD(P)-binding domain"/>
    <property type="match status" value="2"/>
</dbReference>
<dbReference type="PANTHER" id="PTHR48105">
    <property type="entry name" value="THIOREDOXIN REDUCTASE 1-RELATED-RELATED"/>
    <property type="match status" value="1"/>
</dbReference>
<reference evidence="7" key="1">
    <citation type="journal article" date="2014" name="Int. J. Syst. Evol. Microbiol.">
        <title>Complete genome sequence of Corynebacterium casei LMG S-19264T (=DSM 44701T), isolated from a smear-ripened cheese.</title>
        <authorList>
            <consortium name="US DOE Joint Genome Institute (JGI-PGF)"/>
            <person name="Walter F."/>
            <person name="Albersmeier A."/>
            <person name="Kalinowski J."/>
            <person name="Ruckert C."/>
        </authorList>
    </citation>
    <scope>NUCLEOTIDE SEQUENCE</scope>
    <source>
        <strain evidence="7">JCM 13583</strain>
    </source>
</reference>
<evidence type="ECO:0000256" key="2">
    <source>
        <dbReference type="ARBA" id="ARBA00022827"/>
    </source>
</evidence>
<keyword evidence="8" id="KW-1185">Reference proteome</keyword>
<keyword evidence="3" id="KW-0560">Oxidoreductase</keyword>
<dbReference type="Pfam" id="PF07992">
    <property type="entry name" value="Pyr_redox_2"/>
    <property type="match status" value="1"/>
</dbReference>
<keyword evidence="1" id="KW-0285">Flavoprotein</keyword>
<evidence type="ECO:0000256" key="3">
    <source>
        <dbReference type="ARBA" id="ARBA00023002"/>
    </source>
</evidence>
<dbReference type="GO" id="GO:0016668">
    <property type="term" value="F:oxidoreductase activity, acting on a sulfur group of donors, NAD(P) as acceptor"/>
    <property type="evidence" value="ECO:0007669"/>
    <property type="project" value="UniProtKB-ARBA"/>
</dbReference>
<evidence type="ECO:0000256" key="5">
    <source>
        <dbReference type="ARBA" id="ARBA00023284"/>
    </source>
</evidence>
<proteinExistence type="predicted"/>
<comment type="caution">
    <text evidence="7">The sequence shown here is derived from an EMBL/GenBank/DDBJ whole genome shotgun (WGS) entry which is preliminary data.</text>
</comment>
<dbReference type="InterPro" id="IPR008255">
    <property type="entry name" value="Pyr_nucl-diS_OxRdtase_2_AS"/>
</dbReference>
<evidence type="ECO:0000313" key="8">
    <source>
        <dbReference type="Proteomes" id="UP000632195"/>
    </source>
</evidence>
<dbReference type="Proteomes" id="UP000632195">
    <property type="component" value="Unassembled WGS sequence"/>
</dbReference>